<evidence type="ECO:0000313" key="3">
    <source>
        <dbReference type="EMBL" id="UUY02006.1"/>
    </source>
</evidence>
<evidence type="ECO:0000313" key="4">
    <source>
        <dbReference type="Proteomes" id="UP001058860"/>
    </source>
</evidence>
<organism evidence="3 4">
    <name type="scientific">Svornostia abyssi</name>
    <dbReference type="NCBI Taxonomy" id="2898438"/>
    <lineage>
        <taxon>Bacteria</taxon>
        <taxon>Bacillati</taxon>
        <taxon>Actinomycetota</taxon>
        <taxon>Thermoleophilia</taxon>
        <taxon>Solirubrobacterales</taxon>
        <taxon>Baekduiaceae</taxon>
        <taxon>Svornostia</taxon>
    </lineage>
</organism>
<dbReference type="RefSeq" id="WP_353862543.1">
    <property type="nucleotide sequence ID" value="NZ_CP088295.1"/>
</dbReference>
<feature type="transmembrane region" description="Helical" evidence="2">
    <location>
        <begin position="37"/>
        <end position="58"/>
    </location>
</feature>
<feature type="transmembrane region" description="Helical" evidence="2">
    <location>
        <begin position="6"/>
        <end position="25"/>
    </location>
</feature>
<feature type="region of interest" description="Disordered" evidence="1">
    <location>
        <begin position="86"/>
        <end position="137"/>
    </location>
</feature>
<dbReference type="EMBL" id="CP088295">
    <property type="protein sequence ID" value="UUY02006.1"/>
    <property type="molecule type" value="Genomic_DNA"/>
</dbReference>
<keyword evidence="4" id="KW-1185">Reference proteome</keyword>
<sequence length="137" mass="14273">MGELPLLVRCLLAATLAATIVWAFFGRAPRRSVSVKAVVWTGSLGVACYAAAALAVAFGRSEAAILMALAVEGLCATVWLARGVPRDEGDDDGGGGGGGRPPHPTGPSPIDWEQFDRQREAWAGRTGSQPRPPQHVA</sequence>
<keyword evidence="2" id="KW-0812">Transmembrane</keyword>
<protein>
    <submittedName>
        <fullName evidence="3">Uncharacterized protein</fullName>
    </submittedName>
</protein>
<keyword evidence="2" id="KW-1133">Transmembrane helix</keyword>
<keyword evidence="2" id="KW-0472">Membrane</keyword>
<reference evidence="4" key="1">
    <citation type="submission" date="2021-11" db="EMBL/GenBank/DDBJ databases">
        <title>Cultivation dependent microbiological survey of springs from the worlds oldest radium mine currently devoted to the extraction of radon-saturated water.</title>
        <authorList>
            <person name="Kapinusova G."/>
            <person name="Smrhova T."/>
            <person name="Strejcek M."/>
            <person name="Suman J."/>
            <person name="Jani K."/>
            <person name="Pajer P."/>
            <person name="Uhlik O."/>
        </authorList>
    </citation>
    <scope>NUCLEOTIDE SEQUENCE [LARGE SCALE GENOMIC DNA]</scope>
    <source>
        <strain evidence="4">J379</strain>
    </source>
</reference>
<evidence type="ECO:0000256" key="1">
    <source>
        <dbReference type="SAM" id="MobiDB-lite"/>
    </source>
</evidence>
<accession>A0ABY5PBM2</accession>
<dbReference type="Proteomes" id="UP001058860">
    <property type="component" value="Chromosome"/>
</dbReference>
<name>A0ABY5PBM2_9ACTN</name>
<proteinExistence type="predicted"/>
<gene>
    <name evidence="3" type="ORF">LRS13_14910</name>
</gene>
<evidence type="ECO:0000256" key="2">
    <source>
        <dbReference type="SAM" id="Phobius"/>
    </source>
</evidence>